<dbReference type="eggNOG" id="ENOG502SB62">
    <property type="taxonomic scope" value="Eukaryota"/>
</dbReference>
<evidence type="ECO:0000313" key="1">
    <source>
        <dbReference type="EMBL" id="EJD40154.1"/>
    </source>
</evidence>
<sequence>MVLVPILVPVLSKSDASKSLILLLSSVGHAKECTLALSEALEHLADALDRANSNSDSEDDEATTKTHIQHASILLKCLGLATPRVALRKQTFTVMLTPWVDLMDKVVISTSNSQLASRPAANQLLEFAVDLVAALLARSQELPLADDDKRATKERLLRSLTESVTSLYPCLRPSLAIRLYEAQNPRLILRSGAEPGWEADDAVMSKAAGLLDDVPPPQGLSGSLALLAHSSNREITLSTLNAYQDTLEMHIEHNSCTDACFAFLLRFLSSPHTPSELDEHTSATFVRLLAPLSAAHRHPPMRLLLFRGLLAPLLQRTRLPLRLALIGDLIENPTFPQLRAAAVGLARAEVVRAPSVQAMRVFGPRVLRPFDASAVKDVKDFVESPEPAWLTEALLFYFAVLSADTENKAGLRDKDSLRSVERDLLKPLRDKLPEWIVELQDADSGHGHGHGHAVMALAGLETALERVDEVRARLDA</sequence>
<proteinExistence type="predicted"/>
<dbReference type="KEGG" id="adl:AURDEDRAFT_115954"/>
<dbReference type="EMBL" id="JH687805">
    <property type="protein sequence ID" value="EJD40154.1"/>
    <property type="molecule type" value="Genomic_DNA"/>
</dbReference>
<reference evidence="2" key="1">
    <citation type="journal article" date="2012" name="Science">
        <title>The Paleozoic origin of enzymatic lignin decomposition reconstructed from 31 fungal genomes.</title>
        <authorList>
            <person name="Floudas D."/>
            <person name="Binder M."/>
            <person name="Riley R."/>
            <person name="Barry K."/>
            <person name="Blanchette R.A."/>
            <person name="Henrissat B."/>
            <person name="Martinez A.T."/>
            <person name="Otillar R."/>
            <person name="Spatafora J.W."/>
            <person name="Yadav J.S."/>
            <person name="Aerts A."/>
            <person name="Benoit I."/>
            <person name="Boyd A."/>
            <person name="Carlson A."/>
            <person name="Copeland A."/>
            <person name="Coutinho P.M."/>
            <person name="de Vries R.P."/>
            <person name="Ferreira P."/>
            <person name="Findley K."/>
            <person name="Foster B."/>
            <person name="Gaskell J."/>
            <person name="Glotzer D."/>
            <person name="Gorecki P."/>
            <person name="Heitman J."/>
            <person name="Hesse C."/>
            <person name="Hori C."/>
            <person name="Igarashi K."/>
            <person name="Jurgens J.A."/>
            <person name="Kallen N."/>
            <person name="Kersten P."/>
            <person name="Kohler A."/>
            <person name="Kuees U."/>
            <person name="Kumar T.K.A."/>
            <person name="Kuo A."/>
            <person name="LaButti K."/>
            <person name="Larrondo L.F."/>
            <person name="Lindquist E."/>
            <person name="Ling A."/>
            <person name="Lombard V."/>
            <person name="Lucas S."/>
            <person name="Lundell T."/>
            <person name="Martin R."/>
            <person name="McLaughlin D.J."/>
            <person name="Morgenstern I."/>
            <person name="Morin E."/>
            <person name="Murat C."/>
            <person name="Nagy L.G."/>
            <person name="Nolan M."/>
            <person name="Ohm R.A."/>
            <person name="Patyshakuliyeva A."/>
            <person name="Rokas A."/>
            <person name="Ruiz-Duenas F.J."/>
            <person name="Sabat G."/>
            <person name="Salamov A."/>
            <person name="Samejima M."/>
            <person name="Schmutz J."/>
            <person name="Slot J.C."/>
            <person name="St John F."/>
            <person name="Stenlid J."/>
            <person name="Sun H."/>
            <person name="Sun S."/>
            <person name="Syed K."/>
            <person name="Tsang A."/>
            <person name="Wiebenga A."/>
            <person name="Young D."/>
            <person name="Pisabarro A."/>
            <person name="Eastwood D.C."/>
            <person name="Martin F."/>
            <person name="Cullen D."/>
            <person name="Grigoriev I.V."/>
            <person name="Hibbett D.S."/>
        </authorList>
    </citation>
    <scope>NUCLEOTIDE SEQUENCE [LARGE SCALE GENOMIC DNA]</scope>
    <source>
        <strain evidence="2">TFB10046</strain>
    </source>
</reference>
<dbReference type="InParanoid" id="J0WWF7"/>
<organism evidence="1 2">
    <name type="scientific">Auricularia subglabra (strain TFB-10046 / SS5)</name>
    <name type="common">White-rot fungus</name>
    <name type="synonym">Auricularia delicata (strain TFB10046)</name>
    <dbReference type="NCBI Taxonomy" id="717982"/>
    <lineage>
        <taxon>Eukaryota</taxon>
        <taxon>Fungi</taxon>
        <taxon>Dikarya</taxon>
        <taxon>Basidiomycota</taxon>
        <taxon>Agaricomycotina</taxon>
        <taxon>Agaricomycetes</taxon>
        <taxon>Auriculariales</taxon>
        <taxon>Auriculariaceae</taxon>
        <taxon>Auricularia</taxon>
    </lineage>
</organism>
<protein>
    <submittedName>
        <fullName evidence="1">Uncharacterized protein</fullName>
    </submittedName>
</protein>
<evidence type="ECO:0000313" key="2">
    <source>
        <dbReference type="Proteomes" id="UP000006514"/>
    </source>
</evidence>
<keyword evidence="2" id="KW-1185">Reference proteome</keyword>
<gene>
    <name evidence="1" type="ORF">AURDEDRAFT_115954</name>
</gene>
<dbReference type="OMA" id="HIQHASI"/>
<accession>J0WWF7</accession>
<dbReference type="OrthoDB" id="5396786at2759"/>
<name>J0WWF7_AURST</name>
<dbReference type="AlphaFoldDB" id="J0WWF7"/>
<dbReference type="Proteomes" id="UP000006514">
    <property type="component" value="Unassembled WGS sequence"/>
</dbReference>